<feature type="compositionally biased region" description="Basic residues" evidence="2">
    <location>
        <begin position="63"/>
        <end position="78"/>
    </location>
</feature>
<evidence type="ECO:0000256" key="2">
    <source>
        <dbReference type="SAM" id="MobiDB-lite"/>
    </source>
</evidence>
<dbReference type="InParanoid" id="K0KI83"/>
<feature type="region of interest" description="Disordered" evidence="2">
    <location>
        <begin position="213"/>
        <end position="242"/>
    </location>
</feature>
<comment type="similarity">
    <text evidence="1">Belongs to the TCP11 family.</text>
</comment>
<evidence type="ECO:0008006" key="5">
    <source>
        <dbReference type="Google" id="ProtNLM"/>
    </source>
</evidence>
<feature type="compositionally biased region" description="Low complexity" evidence="2">
    <location>
        <begin position="664"/>
        <end position="686"/>
    </location>
</feature>
<dbReference type="GO" id="GO:0010737">
    <property type="term" value="P:protein kinase A signaling"/>
    <property type="evidence" value="ECO:0007669"/>
    <property type="project" value="TreeGrafter"/>
</dbReference>
<dbReference type="Pfam" id="PF05794">
    <property type="entry name" value="Tcp11"/>
    <property type="match status" value="1"/>
</dbReference>
<accession>K0KI83</accession>
<reference evidence="3 4" key="1">
    <citation type="journal article" date="2012" name="Eukaryot. Cell">
        <title>Draft genome sequence of Wickerhamomyces ciferrii NRRL Y-1031 F-60-10.</title>
        <authorList>
            <person name="Schneider J."/>
            <person name="Andrea H."/>
            <person name="Blom J."/>
            <person name="Jaenicke S."/>
            <person name="Ruckert C."/>
            <person name="Schorsch C."/>
            <person name="Szczepanowski R."/>
            <person name="Farwick M."/>
            <person name="Goesmann A."/>
            <person name="Puhler A."/>
            <person name="Schaffer S."/>
            <person name="Tauch A."/>
            <person name="Kohler T."/>
            <person name="Brinkrolf K."/>
        </authorList>
    </citation>
    <scope>NUCLEOTIDE SEQUENCE [LARGE SCALE GENOMIC DNA]</scope>
    <source>
        <strain evidence="4">ATCC 14091 / BCRC 22168 / CBS 111 / JCM 3599 / NBRC 0793 / NRRL Y-1031 F-60-10</strain>
    </source>
</reference>
<dbReference type="HOGENOM" id="CLU_016970_1_0_1"/>
<evidence type="ECO:0000313" key="3">
    <source>
        <dbReference type="EMBL" id="CCH44920.1"/>
    </source>
</evidence>
<feature type="region of interest" description="Disordered" evidence="2">
    <location>
        <begin position="48"/>
        <end position="85"/>
    </location>
</feature>
<evidence type="ECO:0000256" key="1">
    <source>
        <dbReference type="ARBA" id="ARBA00010954"/>
    </source>
</evidence>
<feature type="compositionally biased region" description="Low complexity" evidence="2">
    <location>
        <begin position="151"/>
        <end position="168"/>
    </location>
</feature>
<name>K0KI83_WICCF</name>
<keyword evidence="4" id="KW-1185">Reference proteome</keyword>
<dbReference type="FunCoup" id="K0KI83">
    <property type="interactions" value="45"/>
</dbReference>
<dbReference type="STRING" id="1206466.K0KI83"/>
<feature type="compositionally biased region" description="Low complexity" evidence="2">
    <location>
        <begin position="213"/>
        <end position="235"/>
    </location>
</feature>
<feature type="compositionally biased region" description="Basic residues" evidence="2">
    <location>
        <begin position="169"/>
        <end position="181"/>
    </location>
</feature>
<dbReference type="InterPro" id="IPR008862">
    <property type="entry name" value="Tcp11"/>
</dbReference>
<proteinExistence type="inferred from homology"/>
<feature type="compositionally biased region" description="Basic and acidic residues" evidence="2">
    <location>
        <begin position="137"/>
        <end position="147"/>
    </location>
</feature>
<comment type="caution">
    <text evidence="3">The sequence shown here is derived from an EMBL/GenBank/DDBJ whole genome shotgun (WGS) entry which is preliminary data.</text>
</comment>
<feature type="compositionally biased region" description="Low complexity" evidence="2">
    <location>
        <begin position="52"/>
        <end position="62"/>
    </location>
</feature>
<organism evidence="3 4">
    <name type="scientific">Wickerhamomyces ciferrii (strain ATCC 14091 / BCRC 22168 / CBS 111 / JCM 3599 / NBRC 0793 / NRRL Y-1031 F-60-10)</name>
    <name type="common">Yeast</name>
    <name type="synonym">Pichia ciferrii</name>
    <dbReference type="NCBI Taxonomy" id="1206466"/>
    <lineage>
        <taxon>Eukaryota</taxon>
        <taxon>Fungi</taxon>
        <taxon>Dikarya</taxon>
        <taxon>Ascomycota</taxon>
        <taxon>Saccharomycotina</taxon>
        <taxon>Saccharomycetes</taxon>
        <taxon>Phaffomycetales</taxon>
        <taxon>Wickerhamomycetaceae</taxon>
        <taxon>Wickerhamomyces</taxon>
    </lineage>
</organism>
<feature type="region of interest" description="Disordered" evidence="2">
    <location>
        <begin position="663"/>
        <end position="691"/>
    </location>
</feature>
<dbReference type="eggNOG" id="KOG1981">
    <property type="taxonomic scope" value="Eukaryota"/>
</dbReference>
<dbReference type="Proteomes" id="UP000009328">
    <property type="component" value="Unassembled WGS sequence"/>
</dbReference>
<dbReference type="EMBL" id="CAIF01000164">
    <property type="protein sequence ID" value="CCH44920.1"/>
    <property type="molecule type" value="Genomic_DNA"/>
</dbReference>
<dbReference type="PANTHER" id="PTHR12832:SF11">
    <property type="entry name" value="LD23868P"/>
    <property type="match status" value="1"/>
</dbReference>
<evidence type="ECO:0000313" key="4">
    <source>
        <dbReference type="Proteomes" id="UP000009328"/>
    </source>
</evidence>
<feature type="region of interest" description="Disordered" evidence="2">
    <location>
        <begin position="137"/>
        <end position="181"/>
    </location>
</feature>
<sequence length="719" mass="81765">MNSQLNNNQENNDQVFSEDNTFRNVFINQPATTNQDSNHTKRARLDSTISLNQPTNNTTNPPNHHHHSHHTHHTHQHSHSHETPVNMENGKIDIPPLSFESCNQTLVSTPTACTSMEDVNETLLKSTDESQVINEDLKNQDTIKPQEIKIPNQQSLQSLQPQRKSSTTTKRKHKSLASSKIRKFRSRSLPNILFSNKNFDLFQSKIKEPTSSSSIFKNINSSSNTASSSSNHTSSQPPLPPVNIQSLREIDLAEILKNPQLRHDILFDPQLQFRPNLDGERGRRKKVTYDKYWSTVQFEIEEYYQQKTTLDINTSRLPNLFQTLRDILISLLPSKDKQTVIDVLDIELIMQQLAKNSLDLVELAKWLSSIFKSHCAPMRDSWVDEMLMKFVEADEIKSVLKLVEGLRMIFTILEAMKLDVANHQIRILRPVLVETAVEFERDYFLQMIARCKLDISDSIKWFKNFQKQNPVSTQNNNHDASIQQKITTTQAILSLLSCSKMVSEFPSSLAFDHARLIVLRANVRQVVCLQLCIALFKQLAHQSQNSQQITPEICELLKKEILALITDENGNVKWTRNIGAIALQISRHANPQLDVPNEKVVEFAFSWLIKQTQPSSQVYHLMEQRVFNIIKDKCISELNQISSSLSSSTNTIESSGKIMPVAGNSINSIPSSSPSTSTSNPTTITTQQNEEDDIGSIASRISLLAKFHWNVFGSYYTSD</sequence>
<gene>
    <name evidence="3" type="ORF">BN7_4489</name>
</gene>
<dbReference type="AlphaFoldDB" id="K0KI83"/>
<protein>
    <recommendedName>
        <fullName evidence="5">Protein SOK1</fullName>
    </recommendedName>
</protein>
<dbReference type="PANTHER" id="PTHR12832">
    <property type="entry name" value="TESTIS-SPECIFIC PROTEIN PBS13 T-COMPLEX 11"/>
    <property type="match status" value="1"/>
</dbReference>